<reference evidence="2" key="2">
    <citation type="journal article" date="2020" name="mSystems">
        <title>Genome- and Community-Level Interaction Insights into Carbon Utilization and Element Cycling Functions of Hydrothermarchaeota in Hydrothermal Sediment.</title>
        <authorList>
            <person name="Zhou Z."/>
            <person name="Liu Y."/>
            <person name="Xu W."/>
            <person name="Pan J."/>
            <person name="Luo Z.H."/>
            <person name="Li M."/>
        </authorList>
    </citation>
    <scope>NUCLEOTIDE SEQUENCE [LARGE SCALE GENOMIC DNA]</scope>
    <source>
        <strain evidence="2">HyVt-386</strain>
    </source>
</reference>
<organism evidence="3 4">
    <name type="scientific">Candidatus Syntropharchaeum butanivorans</name>
    <dbReference type="NCBI Taxonomy" id="1839936"/>
    <lineage>
        <taxon>Archaea</taxon>
        <taxon>Methanobacteriati</taxon>
        <taxon>Methanobacteriota</taxon>
        <taxon>Stenosarchaea group</taxon>
        <taxon>Methanomicrobia</taxon>
        <taxon>Methanosarcinales</taxon>
        <taxon>ANME-2 cluster</taxon>
        <taxon>Candidatus Syntropharchaeum</taxon>
    </lineage>
</organism>
<dbReference type="Gene3D" id="3.40.50.10670">
    <property type="entry name" value="af2093 domain"/>
    <property type="match status" value="1"/>
</dbReference>
<reference evidence="3 4" key="1">
    <citation type="submission" date="2016-05" db="EMBL/GenBank/DDBJ databases">
        <title>Microbial consortia oxidize butane by reversing methanogenesis.</title>
        <authorList>
            <person name="Laso-Perez R."/>
            <person name="Richter M."/>
            <person name="Wegener G."/>
            <person name="Musat F."/>
        </authorList>
    </citation>
    <scope>NUCLEOTIDE SEQUENCE [LARGE SCALE GENOMIC DNA]</scope>
    <source>
        <strain evidence="3">BOX1</strain>
    </source>
</reference>
<dbReference type="EMBL" id="DRIE01000127">
    <property type="protein sequence ID" value="HEC57777.1"/>
    <property type="molecule type" value="Genomic_DNA"/>
</dbReference>
<dbReference type="CDD" id="cd22184">
    <property type="entry name" value="Af2093-like"/>
    <property type="match status" value="1"/>
</dbReference>
<gene>
    <name evidence="2" type="ORF">ENI32_07920</name>
    <name evidence="3" type="ORF">SBU_000283</name>
</gene>
<dbReference type="Proteomes" id="UP000185779">
    <property type="component" value="Unassembled WGS sequence"/>
</dbReference>
<evidence type="ECO:0000259" key="1">
    <source>
        <dbReference type="Pfam" id="PF20755"/>
    </source>
</evidence>
<evidence type="ECO:0000313" key="3">
    <source>
        <dbReference type="EMBL" id="OFV66990.1"/>
    </source>
</evidence>
<dbReference type="InterPro" id="IPR049429">
    <property type="entry name" value="AF2093-like"/>
</dbReference>
<dbReference type="InterPro" id="IPR049265">
    <property type="entry name" value="DUF6834"/>
</dbReference>
<dbReference type="EMBL" id="LYOR01000001">
    <property type="protein sequence ID" value="OFV66990.1"/>
    <property type="molecule type" value="Genomic_DNA"/>
</dbReference>
<keyword evidence="4" id="KW-1185">Reference proteome</keyword>
<dbReference type="STRING" id="1839936.SBU_000283"/>
<evidence type="ECO:0000313" key="2">
    <source>
        <dbReference type="EMBL" id="HEC57777.1"/>
    </source>
</evidence>
<name>A0A1F2P6R2_9EURY</name>
<accession>A0A1F2P6R2</accession>
<dbReference type="Pfam" id="PF20755">
    <property type="entry name" value="DUF6834_C"/>
    <property type="match status" value="1"/>
</dbReference>
<dbReference type="AlphaFoldDB" id="A0A1F2P6R2"/>
<dbReference type="InterPro" id="IPR049266">
    <property type="entry name" value="AF2093-like_C_sf"/>
</dbReference>
<feature type="domain" description="DUF6834" evidence="1">
    <location>
        <begin position="175"/>
        <end position="241"/>
    </location>
</feature>
<proteinExistence type="predicted"/>
<protein>
    <submittedName>
        <fullName evidence="3">Protein containing DUF739</fullName>
    </submittedName>
</protein>
<comment type="caution">
    <text evidence="3">The sequence shown here is derived from an EMBL/GenBank/DDBJ whole genome shotgun (WGS) entry which is preliminary data.</text>
</comment>
<dbReference type="Proteomes" id="UP000885936">
    <property type="component" value="Unassembled WGS sequence"/>
</dbReference>
<sequence length="266" mass="30629">MKYACGDLMGNNDELIETLKRLLRYINAYKVLSEEELRLKIAEEVSRIEEGSRKEMEDKFGGSLEELIFESITTHEKLSIFSPDLHVKINYLGEIFYCPPSHTYMEAEIADAYLRLVEMRIDFDRFRSVIIDFLQKAGYRTEVLDEKDRILAEKKGFKTLNLHLLPTINIAGERLEELEGEGNVIVVPTEKTPWAFVNFIRRMDEYPINDTMIWVANIEKGTVDPLIGDTTDDKINSGFDNPRRARKAVQIWRASLHGGMPFGGMS</sequence>
<evidence type="ECO:0000313" key="4">
    <source>
        <dbReference type="Proteomes" id="UP000185779"/>
    </source>
</evidence>